<dbReference type="Pfam" id="PF00248">
    <property type="entry name" value="Aldo_ket_red"/>
    <property type="match status" value="1"/>
</dbReference>
<protein>
    <recommendedName>
        <fullName evidence="2">NADP-dependent oxidoreductase domain-containing protein</fullName>
    </recommendedName>
</protein>
<dbReference type="PANTHER" id="PTHR43364">
    <property type="entry name" value="NADH-SPECIFIC METHYLGLYOXAL REDUCTASE-RELATED"/>
    <property type="match status" value="1"/>
</dbReference>
<feature type="domain" description="NADP-dependent oxidoreductase" evidence="2">
    <location>
        <begin position="5"/>
        <end position="155"/>
    </location>
</feature>
<accession>A0ABQ6CJS4</accession>
<keyword evidence="1" id="KW-0560">Oxidoreductase</keyword>
<gene>
    <name evidence="3" type="ORF">GCM10007874_21370</name>
</gene>
<sequence>MTEAQWISRQLGIERFISIQDEYSLLVRDPERELLPMAEAYGVGLLPYFPLAGGMLTGKYRKDQPLPEGARLNVNSARYGDRFINERNWTIVTELQAFCEARGRSLLELAFSWLAANPRVSSIIAGATGPEQVEANIAAVGWTLTVEDLKEIDRITGQGRN</sequence>
<dbReference type="Proteomes" id="UP001156882">
    <property type="component" value="Unassembled WGS sequence"/>
</dbReference>
<evidence type="ECO:0000313" key="3">
    <source>
        <dbReference type="EMBL" id="GLS19120.1"/>
    </source>
</evidence>
<organism evidence="3 4">
    <name type="scientific">Labrys miyagiensis</name>
    <dbReference type="NCBI Taxonomy" id="346912"/>
    <lineage>
        <taxon>Bacteria</taxon>
        <taxon>Pseudomonadati</taxon>
        <taxon>Pseudomonadota</taxon>
        <taxon>Alphaproteobacteria</taxon>
        <taxon>Hyphomicrobiales</taxon>
        <taxon>Xanthobacteraceae</taxon>
        <taxon>Labrys</taxon>
    </lineage>
</organism>
<name>A0ABQ6CJS4_9HYPH</name>
<evidence type="ECO:0000256" key="1">
    <source>
        <dbReference type="ARBA" id="ARBA00023002"/>
    </source>
</evidence>
<dbReference type="Gene3D" id="3.20.20.100">
    <property type="entry name" value="NADP-dependent oxidoreductase domain"/>
    <property type="match status" value="1"/>
</dbReference>
<keyword evidence="4" id="KW-1185">Reference proteome</keyword>
<dbReference type="InterPro" id="IPR050523">
    <property type="entry name" value="AKR_Detox_Biosynth"/>
</dbReference>
<dbReference type="SUPFAM" id="SSF51430">
    <property type="entry name" value="NAD(P)-linked oxidoreductase"/>
    <property type="match status" value="1"/>
</dbReference>
<comment type="caution">
    <text evidence="3">The sequence shown here is derived from an EMBL/GenBank/DDBJ whole genome shotgun (WGS) entry which is preliminary data.</text>
</comment>
<dbReference type="InterPro" id="IPR023210">
    <property type="entry name" value="NADP_OxRdtase_dom"/>
</dbReference>
<evidence type="ECO:0000259" key="2">
    <source>
        <dbReference type="Pfam" id="PF00248"/>
    </source>
</evidence>
<dbReference type="InterPro" id="IPR036812">
    <property type="entry name" value="NAD(P)_OxRdtase_dom_sf"/>
</dbReference>
<reference evidence="4" key="1">
    <citation type="journal article" date="2019" name="Int. J. Syst. Evol. Microbiol.">
        <title>The Global Catalogue of Microorganisms (GCM) 10K type strain sequencing project: providing services to taxonomists for standard genome sequencing and annotation.</title>
        <authorList>
            <consortium name="The Broad Institute Genomics Platform"/>
            <consortium name="The Broad Institute Genome Sequencing Center for Infectious Disease"/>
            <person name="Wu L."/>
            <person name="Ma J."/>
        </authorList>
    </citation>
    <scope>NUCLEOTIDE SEQUENCE [LARGE SCALE GENOMIC DNA]</scope>
    <source>
        <strain evidence="4">NBRC 101365</strain>
    </source>
</reference>
<dbReference type="PANTHER" id="PTHR43364:SF4">
    <property type="entry name" value="NAD(P)-LINKED OXIDOREDUCTASE SUPERFAMILY PROTEIN"/>
    <property type="match status" value="1"/>
</dbReference>
<dbReference type="EMBL" id="BSPC01000018">
    <property type="protein sequence ID" value="GLS19120.1"/>
    <property type="molecule type" value="Genomic_DNA"/>
</dbReference>
<proteinExistence type="predicted"/>
<evidence type="ECO:0000313" key="4">
    <source>
        <dbReference type="Proteomes" id="UP001156882"/>
    </source>
</evidence>